<dbReference type="RefSeq" id="WP_378016210.1">
    <property type="nucleotide sequence ID" value="NZ_JBHSKT010000002.1"/>
</dbReference>
<sequence length="123" mass="13913">MKNLTIFLAFILLCTTGISFAQAGGNLDARVATVTRSMSANLGLNEMDYIKLKTLNHDNMVKASEINSQYLNDATLREMKISELQADYENQLRAFLSPKQMEAYIAYKENKQNYTAFSAEELK</sequence>
<comment type="caution">
    <text evidence="2">The sequence shown here is derived from an EMBL/GenBank/DDBJ whole genome shotgun (WGS) entry which is preliminary data.</text>
</comment>
<proteinExistence type="predicted"/>
<accession>A0ABW0E984</accession>
<organism evidence="2 3">
    <name type="scientific">Adhaeribacter terreus</name>
    <dbReference type="NCBI Taxonomy" id="529703"/>
    <lineage>
        <taxon>Bacteria</taxon>
        <taxon>Pseudomonadati</taxon>
        <taxon>Bacteroidota</taxon>
        <taxon>Cytophagia</taxon>
        <taxon>Cytophagales</taxon>
        <taxon>Hymenobacteraceae</taxon>
        <taxon>Adhaeribacter</taxon>
    </lineage>
</organism>
<dbReference type="Proteomes" id="UP001596161">
    <property type="component" value="Unassembled WGS sequence"/>
</dbReference>
<dbReference type="EMBL" id="JBHSKT010000002">
    <property type="protein sequence ID" value="MFC5269830.1"/>
    <property type="molecule type" value="Genomic_DNA"/>
</dbReference>
<evidence type="ECO:0000313" key="3">
    <source>
        <dbReference type="Proteomes" id="UP001596161"/>
    </source>
</evidence>
<evidence type="ECO:0000256" key="1">
    <source>
        <dbReference type="SAM" id="SignalP"/>
    </source>
</evidence>
<feature type="chain" id="PRO_5046321056" description="LTXXQ motif family protein" evidence="1">
    <location>
        <begin position="24"/>
        <end position="123"/>
    </location>
</feature>
<keyword evidence="3" id="KW-1185">Reference proteome</keyword>
<keyword evidence="1" id="KW-0732">Signal</keyword>
<feature type="signal peptide" evidence="1">
    <location>
        <begin position="1"/>
        <end position="23"/>
    </location>
</feature>
<name>A0ABW0E984_9BACT</name>
<evidence type="ECO:0008006" key="4">
    <source>
        <dbReference type="Google" id="ProtNLM"/>
    </source>
</evidence>
<gene>
    <name evidence="2" type="ORF">ACFPIB_04355</name>
</gene>
<evidence type="ECO:0000313" key="2">
    <source>
        <dbReference type="EMBL" id="MFC5269830.1"/>
    </source>
</evidence>
<protein>
    <recommendedName>
        <fullName evidence="4">LTXXQ motif family protein</fullName>
    </recommendedName>
</protein>
<reference evidence="3" key="1">
    <citation type="journal article" date="2019" name="Int. J. Syst. Evol. Microbiol.">
        <title>The Global Catalogue of Microorganisms (GCM) 10K type strain sequencing project: providing services to taxonomists for standard genome sequencing and annotation.</title>
        <authorList>
            <consortium name="The Broad Institute Genomics Platform"/>
            <consortium name="The Broad Institute Genome Sequencing Center for Infectious Disease"/>
            <person name="Wu L."/>
            <person name="Ma J."/>
        </authorList>
    </citation>
    <scope>NUCLEOTIDE SEQUENCE [LARGE SCALE GENOMIC DNA]</scope>
    <source>
        <strain evidence="3">KACC 12602</strain>
    </source>
</reference>